<dbReference type="InterPro" id="IPR025945">
    <property type="entry name" value="DHHW"/>
</dbReference>
<accession>A0ABT1NHC0</accession>
<keyword evidence="3" id="KW-1185">Reference proteome</keyword>
<dbReference type="Pfam" id="PF14286">
    <property type="entry name" value="DHHW"/>
    <property type="match status" value="1"/>
</dbReference>
<dbReference type="RefSeq" id="WP_255228201.1">
    <property type="nucleotide sequence ID" value="NZ_JAJEKE010000014.1"/>
</dbReference>
<evidence type="ECO:0000313" key="3">
    <source>
        <dbReference type="Proteomes" id="UP001651880"/>
    </source>
</evidence>
<protein>
    <recommendedName>
        <fullName evidence="4">DHHW protein</fullName>
    </recommendedName>
</protein>
<reference evidence="2 3" key="1">
    <citation type="submission" date="2021-10" db="EMBL/GenBank/DDBJ databases">
        <title>Lutispora strain m25 sp. nov., a thermophilic, non-spore-forming bacterium isolated from a lab-scale methanogenic bioreactor digesting anaerobic sludge.</title>
        <authorList>
            <person name="El Houari A."/>
            <person name="Mcdonald J."/>
        </authorList>
    </citation>
    <scope>NUCLEOTIDE SEQUENCE [LARGE SCALE GENOMIC DNA]</scope>
    <source>
        <strain evidence="3">m25</strain>
    </source>
</reference>
<dbReference type="Proteomes" id="UP001651880">
    <property type="component" value="Unassembled WGS sequence"/>
</dbReference>
<proteinExistence type="predicted"/>
<sequence length="457" mass="52579">MKRFKIDTILFIIIISILGISNLLNFDKPSISKLENRALKRKPQFSLAELFRGSYLKDFEEYYSDTFILRDNLLKINRDLRYAIEFLGSDISLVTAYEDIQMPEEKDDEYKVSAAENAELLHPETAQSITDGKSTPSQTESSIPKPKAEEELKKDFGDGKDVGYWLVVDGKAVQLFKFNKENFEYYSQVLNKFSEKLGSNVKIYSMIPPTAANFMILKRYKGITDSQNDALAFLKSKLDENISFVNVYDPLNEHKEEYIYFRTDHHWTALGAYYAYASLMKTMGEEPVALEQYETINLGDYLGSSYTKTLDKSLEKNPDNVVAYKPFTDNEYFMYSGTDEKKADIIDMKYADDIKNKYLAFMSTGGATWSVVKTDVNNGKKIMVVKDSFGNVLIPFLLPHYEEIYVVDARFYSKSVTGKNIVQFIEDKGINELLFVIYMEDVNWHKFMQGVENLLGS</sequence>
<feature type="region of interest" description="Disordered" evidence="1">
    <location>
        <begin position="123"/>
        <end position="150"/>
    </location>
</feature>
<comment type="caution">
    <text evidence="2">The sequence shown here is derived from an EMBL/GenBank/DDBJ whole genome shotgun (WGS) entry which is preliminary data.</text>
</comment>
<dbReference type="EMBL" id="JAJEKE010000014">
    <property type="protein sequence ID" value="MCQ1530678.1"/>
    <property type="molecule type" value="Genomic_DNA"/>
</dbReference>
<gene>
    <name evidence="2" type="ORF">LJD61_14140</name>
</gene>
<evidence type="ECO:0000313" key="2">
    <source>
        <dbReference type="EMBL" id="MCQ1530678.1"/>
    </source>
</evidence>
<evidence type="ECO:0000256" key="1">
    <source>
        <dbReference type="SAM" id="MobiDB-lite"/>
    </source>
</evidence>
<name>A0ABT1NHC0_9FIRM</name>
<evidence type="ECO:0008006" key="4">
    <source>
        <dbReference type="Google" id="ProtNLM"/>
    </source>
</evidence>
<organism evidence="2 3">
    <name type="scientific">Lutispora saccharofermentans</name>
    <dbReference type="NCBI Taxonomy" id="3024236"/>
    <lineage>
        <taxon>Bacteria</taxon>
        <taxon>Bacillati</taxon>
        <taxon>Bacillota</taxon>
        <taxon>Clostridia</taxon>
        <taxon>Lutisporales</taxon>
        <taxon>Lutisporaceae</taxon>
        <taxon>Lutispora</taxon>
    </lineage>
</organism>
<feature type="compositionally biased region" description="Polar residues" evidence="1">
    <location>
        <begin position="125"/>
        <end position="142"/>
    </location>
</feature>